<organism evidence="6 7">
    <name type="scientific">Psylliodes chrysocephalus</name>
    <dbReference type="NCBI Taxonomy" id="3402493"/>
    <lineage>
        <taxon>Eukaryota</taxon>
        <taxon>Metazoa</taxon>
        <taxon>Ecdysozoa</taxon>
        <taxon>Arthropoda</taxon>
        <taxon>Hexapoda</taxon>
        <taxon>Insecta</taxon>
        <taxon>Pterygota</taxon>
        <taxon>Neoptera</taxon>
        <taxon>Endopterygota</taxon>
        <taxon>Coleoptera</taxon>
        <taxon>Polyphaga</taxon>
        <taxon>Cucujiformia</taxon>
        <taxon>Chrysomeloidea</taxon>
        <taxon>Chrysomelidae</taxon>
        <taxon>Galerucinae</taxon>
        <taxon>Alticini</taxon>
        <taxon>Psylliodes</taxon>
    </lineage>
</organism>
<dbReference type="EMBL" id="OV651817">
    <property type="protein sequence ID" value="CAH1111060.1"/>
    <property type="molecule type" value="Genomic_DNA"/>
</dbReference>
<protein>
    <recommendedName>
        <fullName evidence="8">Tetraspanin</fullName>
    </recommendedName>
</protein>
<feature type="transmembrane region" description="Helical" evidence="5">
    <location>
        <begin position="60"/>
        <end position="84"/>
    </location>
</feature>
<evidence type="ECO:0008006" key="8">
    <source>
        <dbReference type="Google" id="ProtNLM"/>
    </source>
</evidence>
<evidence type="ECO:0000256" key="5">
    <source>
        <dbReference type="SAM" id="Phobius"/>
    </source>
</evidence>
<dbReference type="OrthoDB" id="5870230at2759"/>
<feature type="transmembrane region" description="Helical" evidence="5">
    <location>
        <begin position="241"/>
        <end position="264"/>
    </location>
</feature>
<keyword evidence="3 5" id="KW-1133">Transmembrane helix</keyword>
<comment type="subcellular location">
    <subcellularLocation>
        <location evidence="1">Membrane</location>
        <topology evidence="1">Multi-pass membrane protein</topology>
    </subcellularLocation>
</comment>
<feature type="transmembrane region" description="Helical" evidence="5">
    <location>
        <begin position="12"/>
        <end position="36"/>
    </location>
</feature>
<evidence type="ECO:0000256" key="2">
    <source>
        <dbReference type="ARBA" id="ARBA00022692"/>
    </source>
</evidence>
<dbReference type="Pfam" id="PF00335">
    <property type="entry name" value="Tetraspanin"/>
    <property type="match status" value="1"/>
</dbReference>
<gene>
    <name evidence="6" type="ORF">PSYICH_LOCUS11508</name>
</gene>
<feature type="transmembrane region" description="Helical" evidence="5">
    <location>
        <begin position="96"/>
        <end position="118"/>
    </location>
</feature>
<dbReference type="Gene3D" id="1.10.1450.10">
    <property type="entry name" value="Tetraspanin"/>
    <property type="match status" value="1"/>
</dbReference>
<dbReference type="SUPFAM" id="SSF48652">
    <property type="entry name" value="Tetraspanin"/>
    <property type="match status" value="1"/>
</dbReference>
<sequence>MAVVSLVGSKIILAFCNFLLLICGFTLIVGGMMVLFDNERVLLSRLLSPTGPFSTFPHPLLHYICIGAAILGIILATAGIVGCWASCVHNYCILSVYFSIVLLVLVGECAIYVIAWVWPSCMGLGIDVDELIRAVQRNYGIGGQEQFTIAVDLAQTEFHCCGVESANEYDTSYWRLQALGPSLAVPLTCCKLLNINQTRSYLNPDPVSLTLCQALERNRHDGFRHVMGCRDPLERWYRDHYFAFLGVGLIVVLVEFSVLLSSIVTCTRIYHHNQDIRENARNTEHDIEISSTPTTFKRSSGSDAGAYSNETYALTGNFKQNYKLTERA</sequence>
<evidence type="ECO:0000256" key="1">
    <source>
        <dbReference type="ARBA" id="ARBA00004141"/>
    </source>
</evidence>
<keyword evidence="2 5" id="KW-0812">Transmembrane</keyword>
<dbReference type="GO" id="GO:0005886">
    <property type="term" value="C:plasma membrane"/>
    <property type="evidence" value="ECO:0007669"/>
    <property type="project" value="TreeGrafter"/>
</dbReference>
<dbReference type="PRINTS" id="PR00259">
    <property type="entry name" value="TMFOUR"/>
</dbReference>
<name>A0A9P0D2N9_9CUCU</name>
<keyword evidence="4 5" id="KW-0472">Membrane</keyword>
<evidence type="ECO:0000256" key="3">
    <source>
        <dbReference type="ARBA" id="ARBA00022989"/>
    </source>
</evidence>
<dbReference type="AlphaFoldDB" id="A0A9P0D2N9"/>
<evidence type="ECO:0000313" key="7">
    <source>
        <dbReference type="Proteomes" id="UP001153636"/>
    </source>
</evidence>
<dbReference type="PANTHER" id="PTHR19282:SF428">
    <property type="entry name" value="TETRASPANIN 68C, ISOFORM A"/>
    <property type="match status" value="1"/>
</dbReference>
<proteinExistence type="predicted"/>
<evidence type="ECO:0000256" key="4">
    <source>
        <dbReference type="ARBA" id="ARBA00023136"/>
    </source>
</evidence>
<dbReference type="InterPro" id="IPR018499">
    <property type="entry name" value="Tetraspanin/Peripherin"/>
</dbReference>
<dbReference type="PANTHER" id="PTHR19282">
    <property type="entry name" value="TETRASPANIN"/>
    <property type="match status" value="1"/>
</dbReference>
<dbReference type="InterPro" id="IPR008952">
    <property type="entry name" value="Tetraspanin_EC2_sf"/>
</dbReference>
<accession>A0A9P0D2N9</accession>
<dbReference type="Proteomes" id="UP001153636">
    <property type="component" value="Chromosome 5"/>
</dbReference>
<evidence type="ECO:0000313" key="6">
    <source>
        <dbReference type="EMBL" id="CAH1111060.1"/>
    </source>
</evidence>
<keyword evidence="7" id="KW-1185">Reference proteome</keyword>
<reference evidence="6" key="1">
    <citation type="submission" date="2022-01" db="EMBL/GenBank/DDBJ databases">
        <authorList>
            <person name="King R."/>
        </authorList>
    </citation>
    <scope>NUCLEOTIDE SEQUENCE</scope>
</reference>